<sequence length="585" mass="64222">MLNLEKSPEGIGLLGWNTELPASGIDDPLGMTLRVGARLAAELMHCITSVTPRARYYSFYPWAFERTYGRLGKAGTLAGAMQMVLLDERAMTLGAVLHHEGRTCDGGALQGSTEAIHFARSPSGESLDLRSWSHLADNASGFAPYKGSLVNLGLFEDGEVGEQGEEGEEAGTLRSGRLSGKGRRLAEAFGRAVANTRFVHLKPEDSAVPLDVLKEFGAAAGLCELMSADDCDLRPLRDLFFATDLEDENNSHHRRRMSLLLLLWAVDTTRVAGRDLDARTFDDLTFYGVVFDENDNASSVEVPGPLADIAQRWRIFHFHNYLTTALEALLSGLVRSLRYHPAGRSISDVLEAFNSDEANTGLAEYFRFESDVRFMELTPIDALALIGIDAESWRSRSSTGGKMMFGDTLIERSIRAGLVDDGLVSGTIGPALSILLLLALVLRFEHTVAEAYQGWNRAKAYQPLSDISMPTLAQALVMELGSNWWTRPLRDVVARVMTRFVVRQHETMSYEKGYGGSPPLFRVDGVMIVGMDLVLDNIGAGNPRFGSAMRVLRDLRLIVNDAEEGLILTAEGRGLLKTFLENARS</sequence>
<protein>
    <submittedName>
        <fullName evidence="1">Uncharacterized protein</fullName>
    </submittedName>
</protein>
<dbReference type="EMBL" id="CP117418">
    <property type="protein sequence ID" value="WCT80092.1"/>
    <property type="molecule type" value="Genomic_DNA"/>
</dbReference>
<keyword evidence="2" id="KW-1185">Reference proteome</keyword>
<evidence type="ECO:0000313" key="1">
    <source>
        <dbReference type="EMBL" id="WCT80092.1"/>
    </source>
</evidence>
<geneLocation type="plasmid" evidence="1 2">
    <name>unnamed1</name>
</geneLocation>
<dbReference type="RefSeq" id="WP_273620364.1">
    <property type="nucleotide sequence ID" value="NZ_CP117418.1"/>
</dbReference>
<accession>A0ABY7U3N0</accession>
<keyword evidence="1" id="KW-0614">Plasmid</keyword>
<proteinExistence type="predicted"/>
<dbReference type="Proteomes" id="UP001218231">
    <property type="component" value="Plasmid unnamed1"/>
</dbReference>
<name>A0ABY7U3N0_9SPHN</name>
<gene>
    <name evidence="1" type="ORF">PQ457_18720</name>
</gene>
<organism evidence="1 2">
    <name type="scientific">Novosphingobium humi</name>
    <dbReference type="NCBI Taxonomy" id="2282397"/>
    <lineage>
        <taxon>Bacteria</taxon>
        <taxon>Pseudomonadati</taxon>
        <taxon>Pseudomonadota</taxon>
        <taxon>Alphaproteobacteria</taxon>
        <taxon>Sphingomonadales</taxon>
        <taxon>Sphingomonadaceae</taxon>
        <taxon>Novosphingobium</taxon>
    </lineage>
</organism>
<evidence type="ECO:0000313" key="2">
    <source>
        <dbReference type="Proteomes" id="UP001218231"/>
    </source>
</evidence>
<reference evidence="1 2" key="1">
    <citation type="submission" date="2023-02" db="EMBL/GenBank/DDBJ databases">
        <title>Genome sequence of Novosphingobium humi KACC 19094.</title>
        <authorList>
            <person name="Kim S."/>
            <person name="Heo J."/>
            <person name="Kwon S.-W."/>
        </authorList>
    </citation>
    <scope>NUCLEOTIDE SEQUENCE [LARGE SCALE GENOMIC DNA]</scope>
    <source>
        <strain evidence="1 2">KACC 19094</strain>
        <plasmid evidence="1 2">unnamed1</plasmid>
    </source>
</reference>